<feature type="compositionally biased region" description="Low complexity" evidence="1">
    <location>
        <begin position="130"/>
        <end position="151"/>
    </location>
</feature>
<proteinExistence type="predicted"/>
<sequence>MTTSERTGKSDRKAMQRKIAETYLDIEDFDTGTGSSLDLSGRANGSAIGRGPDDGGGEIGDGSTNGRAQGVRRSQRNAGRGGNSSNRNAAAGRTQPHNNPRPARQGRDNTSSATRAQPTVQARPPRRSQRPTSPATENNSNTSNEGSSASTPQAANRRRQNGRHSMTSTIQHTSARRRQTSFFNRKRKLQQEGNPKIKRNTRAQVKLAALNINGRYMKNKDDKWPHLSCMMFDERIGIMAVGETHLTEAQIEEIESAVGGRNRLRIFSSIDPDHPNKGGVAVVLNKDITNIENIQFMEFAVKTGSQMFGEETANPPESIQVNFKKFKDVVGAYAKVRASQSIGALEQKKLKLQNERENLLNNKRPNGAAVSVPPAEHSPERDSIKRGEQQHIRWGNCQDDTRKRDCGGGKKAKRNK</sequence>
<evidence type="ECO:0000313" key="3">
    <source>
        <dbReference type="Proteomes" id="UP001215598"/>
    </source>
</evidence>
<comment type="caution">
    <text evidence="2">The sequence shown here is derived from an EMBL/GenBank/DDBJ whole genome shotgun (WGS) entry which is preliminary data.</text>
</comment>
<feature type="compositionally biased region" description="Basic and acidic residues" evidence="1">
    <location>
        <begin position="399"/>
        <end position="408"/>
    </location>
</feature>
<dbReference type="EMBL" id="JARKIB010000341">
    <property type="protein sequence ID" value="KAJ7713543.1"/>
    <property type="molecule type" value="Genomic_DNA"/>
</dbReference>
<name>A0AAD7H6D5_9AGAR</name>
<feature type="compositionally biased region" description="Polar residues" evidence="1">
    <location>
        <begin position="163"/>
        <end position="173"/>
    </location>
</feature>
<feature type="compositionally biased region" description="Polar residues" evidence="1">
    <location>
        <begin position="108"/>
        <end position="120"/>
    </location>
</feature>
<feature type="compositionally biased region" description="Basic and acidic residues" evidence="1">
    <location>
        <begin position="377"/>
        <end position="391"/>
    </location>
</feature>
<protein>
    <submittedName>
        <fullName evidence="2">Uncharacterized protein</fullName>
    </submittedName>
</protein>
<reference evidence="2" key="1">
    <citation type="submission" date="2023-03" db="EMBL/GenBank/DDBJ databases">
        <title>Massive genome expansion in bonnet fungi (Mycena s.s.) driven by repeated elements and novel gene families across ecological guilds.</title>
        <authorList>
            <consortium name="Lawrence Berkeley National Laboratory"/>
            <person name="Harder C.B."/>
            <person name="Miyauchi S."/>
            <person name="Viragh M."/>
            <person name="Kuo A."/>
            <person name="Thoen E."/>
            <person name="Andreopoulos B."/>
            <person name="Lu D."/>
            <person name="Skrede I."/>
            <person name="Drula E."/>
            <person name="Henrissat B."/>
            <person name="Morin E."/>
            <person name="Kohler A."/>
            <person name="Barry K."/>
            <person name="LaButti K."/>
            <person name="Morin E."/>
            <person name="Salamov A."/>
            <person name="Lipzen A."/>
            <person name="Mereny Z."/>
            <person name="Hegedus B."/>
            <person name="Baldrian P."/>
            <person name="Stursova M."/>
            <person name="Weitz H."/>
            <person name="Taylor A."/>
            <person name="Grigoriev I.V."/>
            <person name="Nagy L.G."/>
            <person name="Martin F."/>
            <person name="Kauserud H."/>
        </authorList>
    </citation>
    <scope>NUCLEOTIDE SEQUENCE</scope>
    <source>
        <strain evidence="2">CBHHK182m</strain>
    </source>
</reference>
<feature type="compositionally biased region" description="Basic residues" evidence="1">
    <location>
        <begin position="174"/>
        <end position="188"/>
    </location>
</feature>
<feature type="compositionally biased region" description="Low complexity" evidence="1">
    <location>
        <begin position="83"/>
        <end position="93"/>
    </location>
</feature>
<organism evidence="2 3">
    <name type="scientific">Mycena metata</name>
    <dbReference type="NCBI Taxonomy" id="1033252"/>
    <lineage>
        <taxon>Eukaryota</taxon>
        <taxon>Fungi</taxon>
        <taxon>Dikarya</taxon>
        <taxon>Basidiomycota</taxon>
        <taxon>Agaricomycotina</taxon>
        <taxon>Agaricomycetes</taxon>
        <taxon>Agaricomycetidae</taxon>
        <taxon>Agaricales</taxon>
        <taxon>Marasmiineae</taxon>
        <taxon>Mycenaceae</taxon>
        <taxon>Mycena</taxon>
    </lineage>
</organism>
<feature type="region of interest" description="Disordered" evidence="1">
    <location>
        <begin position="359"/>
        <end position="416"/>
    </location>
</feature>
<evidence type="ECO:0000256" key="1">
    <source>
        <dbReference type="SAM" id="MobiDB-lite"/>
    </source>
</evidence>
<dbReference type="Proteomes" id="UP001215598">
    <property type="component" value="Unassembled WGS sequence"/>
</dbReference>
<gene>
    <name evidence="2" type="ORF">B0H16DRAFT_1478600</name>
</gene>
<evidence type="ECO:0000313" key="2">
    <source>
        <dbReference type="EMBL" id="KAJ7713543.1"/>
    </source>
</evidence>
<accession>A0AAD7H6D5</accession>
<keyword evidence="3" id="KW-1185">Reference proteome</keyword>
<feature type="region of interest" description="Disordered" evidence="1">
    <location>
        <begin position="24"/>
        <end position="194"/>
    </location>
</feature>
<dbReference type="AlphaFoldDB" id="A0AAD7H6D5"/>